<gene>
    <name evidence="15" type="primary">cadA</name>
    <name evidence="15" type="ORF">GTO91_10860</name>
</gene>
<keyword evidence="9 13" id="KW-1133">Transmembrane helix</keyword>
<evidence type="ECO:0000256" key="2">
    <source>
        <dbReference type="ARBA" id="ARBA00006024"/>
    </source>
</evidence>
<dbReference type="SUPFAM" id="SSF81665">
    <property type="entry name" value="Calcium ATPase, transmembrane domain M"/>
    <property type="match status" value="1"/>
</dbReference>
<dbReference type="SUPFAM" id="SSF56784">
    <property type="entry name" value="HAD-like"/>
    <property type="match status" value="1"/>
</dbReference>
<dbReference type="InterPro" id="IPR051014">
    <property type="entry name" value="Cation_Transport_ATPase_IB"/>
</dbReference>
<dbReference type="GO" id="GO:0005524">
    <property type="term" value="F:ATP binding"/>
    <property type="evidence" value="ECO:0007669"/>
    <property type="project" value="UniProtKB-UniRule"/>
</dbReference>
<accession>A0A845L4R9</accession>
<dbReference type="InterPro" id="IPR023298">
    <property type="entry name" value="ATPase_P-typ_TM_dom_sf"/>
</dbReference>
<keyword evidence="5 13" id="KW-0479">Metal-binding</keyword>
<dbReference type="EC" id="7.2.2.21" evidence="11"/>
<evidence type="ECO:0000256" key="6">
    <source>
        <dbReference type="ARBA" id="ARBA00022741"/>
    </source>
</evidence>
<dbReference type="InterPro" id="IPR018303">
    <property type="entry name" value="ATPase_P-typ_P_site"/>
</dbReference>
<comment type="subcellular location">
    <subcellularLocation>
        <location evidence="1">Cell membrane</location>
        <topology evidence="1">Multi-pass membrane protein</topology>
    </subcellularLocation>
</comment>
<dbReference type="OrthoDB" id="9760364at2"/>
<dbReference type="SFLD" id="SFLDS00003">
    <property type="entry name" value="Haloacid_Dehalogenase"/>
    <property type="match status" value="1"/>
</dbReference>
<comment type="catalytic activity">
    <reaction evidence="12">
        <text>Cd(2+)(in) + ATP + H2O = Cd(2+)(out) + ADP + phosphate + H(+)</text>
        <dbReference type="Rhea" id="RHEA:12132"/>
        <dbReference type="ChEBI" id="CHEBI:15377"/>
        <dbReference type="ChEBI" id="CHEBI:15378"/>
        <dbReference type="ChEBI" id="CHEBI:30616"/>
        <dbReference type="ChEBI" id="CHEBI:43474"/>
        <dbReference type="ChEBI" id="CHEBI:48775"/>
        <dbReference type="ChEBI" id="CHEBI:456216"/>
        <dbReference type="EC" id="7.2.2.21"/>
    </reaction>
</comment>
<dbReference type="NCBIfam" id="TIGR01512">
    <property type="entry name" value="ATPase-IB2_Cd"/>
    <property type="match status" value="1"/>
</dbReference>
<evidence type="ECO:0000256" key="11">
    <source>
        <dbReference type="ARBA" id="ARBA00039103"/>
    </source>
</evidence>
<dbReference type="PANTHER" id="PTHR48085">
    <property type="entry name" value="CADMIUM/ZINC-TRANSPORTING ATPASE HMA2-RELATED"/>
    <property type="match status" value="1"/>
</dbReference>
<dbReference type="Pfam" id="PF00122">
    <property type="entry name" value="E1-E2_ATPase"/>
    <property type="match status" value="1"/>
</dbReference>
<keyword evidence="8" id="KW-1278">Translocase</keyword>
<dbReference type="PROSITE" id="PS00154">
    <property type="entry name" value="ATPASE_E1_E2"/>
    <property type="match status" value="1"/>
</dbReference>
<feature type="transmembrane region" description="Helical" evidence="13">
    <location>
        <begin position="194"/>
        <end position="211"/>
    </location>
</feature>
<dbReference type="InterPro" id="IPR044492">
    <property type="entry name" value="P_typ_ATPase_HD_dom"/>
</dbReference>
<dbReference type="Gene3D" id="2.70.150.10">
    <property type="entry name" value="Calcium-transporting ATPase, cytoplasmic transduction domain A"/>
    <property type="match status" value="1"/>
</dbReference>
<dbReference type="GO" id="GO:0016887">
    <property type="term" value="F:ATP hydrolysis activity"/>
    <property type="evidence" value="ECO:0007669"/>
    <property type="project" value="InterPro"/>
</dbReference>
<dbReference type="PRINTS" id="PR00941">
    <property type="entry name" value="CDATPASE"/>
</dbReference>
<evidence type="ECO:0000256" key="7">
    <source>
        <dbReference type="ARBA" id="ARBA00022840"/>
    </source>
</evidence>
<dbReference type="RefSeq" id="WP_161258732.1">
    <property type="nucleotide sequence ID" value="NZ_WXEY01000010.1"/>
</dbReference>
<keyword evidence="4 13" id="KW-0812">Transmembrane</keyword>
<keyword evidence="6 13" id="KW-0547">Nucleotide-binding</keyword>
<evidence type="ECO:0000256" key="5">
    <source>
        <dbReference type="ARBA" id="ARBA00022723"/>
    </source>
</evidence>
<dbReference type="SUPFAM" id="SSF81653">
    <property type="entry name" value="Calcium ATPase, transduction domain A"/>
    <property type="match status" value="1"/>
</dbReference>
<keyword evidence="3" id="KW-0104">Cadmium</keyword>
<keyword evidence="10 13" id="KW-0472">Membrane</keyword>
<dbReference type="InterPro" id="IPR008250">
    <property type="entry name" value="ATPase_P-typ_transduc_dom_A_sf"/>
</dbReference>
<dbReference type="InterPro" id="IPR001757">
    <property type="entry name" value="P_typ_ATPase"/>
</dbReference>
<dbReference type="InterPro" id="IPR027256">
    <property type="entry name" value="P-typ_ATPase_IB"/>
</dbReference>
<dbReference type="NCBIfam" id="TIGR01494">
    <property type="entry name" value="ATPase_P-type"/>
    <property type="match status" value="1"/>
</dbReference>
<name>A0A845L4R9_9FIRM</name>
<dbReference type="AlphaFoldDB" id="A0A845L4R9"/>
<organism evidence="15 16">
    <name type="scientific">Heliomicrobium undosum</name>
    <dbReference type="NCBI Taxonomy" id="121734"/>
    <lineage>
        <taxon>Bacteria</taxon>
        <taxon>Bacillati</taxon>
        <taxon>Bacillota</taxon>
        <taxon>Clostridia</taxon>
        <taxon>Eubacteriales</taxon>
        <taxon>Heliobacteriaceae</taxon>
        <taxon>Heliomicrobium</taxon>
    </lineage>
</organism>
<dbReference type="GO" id="GO:0008551">
    <property type="term" value="F:P-type cadmium transporter activity"/>
    <property type="evidence" value="ECO:0007669"/>
    <property type="project" value="UniProtKB-EC"/>
</dbReference>
<dbReference type="Gene3D" id="3.40.1110.10">
    <property type="entry name" value="Calcium-transporting ATPase, cytoplasmic domain N"/>
    <property type="match status" value="1"/>
</dbReference>
<evidence type="ECO:0000256" key="10">
    <source>
        <dbReference type="ARBA" id="ARBA00023136"/>
    </source>
</evidence>
<dbReference type="InterPro" id="IPR023299">
    <property type="entry name" value="ATPase_P-typ_cyto_dom_N"/>
</dbReference>
<keyword evidence="15" id="KW-0378">Hydrolase</keyword>
<evidence type="ECO:0000256" key="12">
    <source>
        <dbReference type="ARBA" id="ARBA00049338"/>
    </source>
</evidence>
<dbReference type="FunFam" id="2.70.150.10:FF:000002">
    <property type="entry name" value="Copper-transporting ATPase 1, putative"/>
    <property type="match status" value="1"/>
</dbReference>
<feature type="transmembrane region" description="Helical" evidence="13">
    <location>
        <begin position="736"/>
        <end position="756"/>
    </location>
</feature>
<dbReference type="EMBL" id="WXEY01000010">
    <property type="protein sequence ID" value="MZP30209.1"/>
    <property type="molecule type" value="Genomic_DNA"/>
</dbReference>
<dbReference type="PROSITE" id="PS50846">
    <property type="entry name" value="HMA_2"/>
    <property type="match status" value="1"/>
</dbReference>
<dbReference type="InterPro" id="IPR036412">
    <property type="entry name" value="HAD-like_sf"/>
</dbReference>
<dbReference type="SFLD" id="SFLDF00027">
    <property type="entry name" value="p-type_atpase"/>
    <property type="match status" value="1"/>
</dbReference>
<comment type="similarity">
    <text evidence="2 13">Belongs to the cation transport ATPase (P-type) (TC 3.A.3) family. Type IB subfamily.</text>
</comment>
<dbReference type="InterPro" id="IPR036163">
    <property type="entry name" value="HMA_dom_sf"/>
</dbReference>
<dbReference type="Gene3D" id="3.30.70.100">
    <property type="match status" value="1"/>
</dbReference>
<dbReference type="CDD" id="cd00371">
    <property type="entry name" value="HMA"/>
    <property type="match status" value="1"/>
</dbReference>
<dbReference type="GO" id="GO:0005886">
    <property type="term" value="C:plasma membrane"/>
    <property type="evidence" value="ECO:0007669"/>
    <property type="project" value="UniProtKB-SubCell"/>
</dbReference>
<feature type="transmembrane region" description="Helical" evidence="13">
    <location>
        <begin position="762"/>
        <end position="781"/>
    </location>
</feature>
<evidence type="ECO:0000256" key="9">
    <source>
        <dbReference type="ARBA" id="ARBA00022989"/>
    </source>
</evidence>
<dbReference type="GO" id="GO:0046872">
    <property type="term" value="F:metal ion binding"/>
    <property type="evidence" value="ECO:0007669"/>
    <property type="project" value="UniProtKB-KW"/>
</dbReference>
<protein>
    <recommendedName>
        <fullName evidence="11">Cd(2+)-exporting ATPase</fullName>
        <ecNumber evidence="11">7.2.2.21</ecNumber>
    </recommendedName>
</protein>
<feature type="transmembrane region" description="Helical" evidence="13">
    <location>
        <begin position="242"/>
        <end position="260"/>
    </location>
</feature>
<dbReference type="InterPro" id="IPR006121">
    <property type="entry name" value="HMA_dom"/>
</dbReference>
<sequence length="795" mass="83079">MANTCNGSCACSCSASTSVETRSAGSEQTAAGSAQTIAIASGIGAPAAVTAAASAFAEAATTAAAVTAEPVLRYYIDGLDCADCAAKAEKILSQQAGVRWVRIDFGAGALTLSPIEPAFSLPAITSVVSSLGYRLRLPEGAGGPSAGQETGTMAGNEPLWRRVNLRAARPVLSGLGLALGLLLDQTAATTLSPLVYTFAIVAGGWPIARAAWTALKTLTLDMNVLMILAVAGAIAIQEWSEAAAVVFLFSLGAVLQASTLDKTRRSIRSLLSLTPAVATVSRNGVESTEAVERIIPGDVIIVRPGDRIPLDGRVLRGASSVNQAPVTGESTPVEKEPGDGVFAGTVNENGLLEIQVTRPASDSAVARIIRLVEEAQSRRAPSQQFVDRFAAVYTPAVIVLAALVAIVPPLFGAPWEEWFYRALELLVVSCPCALVISTPVAIVAAIGNGAKQGVLIKGGAHLEELGRINTIAFDKTGTLTVGRPAVARFVNVAPPDQHDDQALLSIAWRLERRSSHPLAAAIVRFAEERLPATAHAALSEPEDYAALPGAGVAGVIDGVRYALTSPGRSLIASALSENLLAQIDAWQRDGYTVSLLSDERRPLALFALSDACRPESSRALARLKAAGVNHIAMLTGDNSHTARRIAAELSVDEVRAELLPAEKAETVQALMRPERRVAMVGDGINDAPALAAAHLGVAMGGYGSDMAMETADVILASDTLEQLPFAIRLGRSALSIIRQNIIFALVVKAVALLLILPNWLNLWLAVLSDTGAALVVILNALRLLSLRPDKEPIHE</sequence>
<proteinExistence type="inferred from homology"/>
<dbReference type="SFLD" id="SFLDG00002">
    <property type="entry name" value="C1.7:_P-type_atpase_like"/>
    <property type="match status" value="1"/>
</dbReference>
<evidence type="ECO:0000256" key="1">
    <source>
        <dbReference type="ARBA" id="ARBA00004651"/>
    </source>
</evidence>
<dbReference type="Proteomes" id="UP000463470">
    <property type="component" value="Unassembled WGS sequence"/>
</dbReference>
<dbReference type="InterPro" id="IPR059000">
    <property type="entry name" value="ATPase_P-type_domA"/>
</dbReference>
<dbReference type="PANTHER" id="PTHR48085:SF5">
    <property type="entry name" value="CADMIUM_ZINC-TRANSPORTING ATPASE HMA4-RELATED"/>
    <property type="match status" value="1"/>
</dbReference>
<evidence type="ECO:0000256" key="13">
    <source>
        <dbReference type="RuleBase" id="RU362081"/>
    </source>
</evidence>
<feature type="domain" description="HMA" evidence="14">
    <location>
        <begin position="70"/>
        <end position="136"/>
    </location>
</feature>
<evidence type="ECO:0000256" key="3">
    <source>
        <dbReference type="ARBA" id="ARBA00022539"/>
    </source>
</evidence>
<dbReference type="Gene3D" id="3.40.50.1000">
    <property type="entry name" value="HAD superfamily/HAD-like"/>
    <property type="match status" value="1"/>
</dbReference>
<keyword evidence="7 13" id="KW-0067">ATP-binding</keyword>
<keyword evidence="13" id="KW-1003">Cell membrane</keyword>
<dbReference type="NCBIfam" id="TIGR01525">
    <property type="entry name" value="ATPase-IB_hvy"/>
    <property type="match status" value="1"/>
</dbReference>
<dbReference type="InterPro" id="IPR023214">
    <property type="entry name" value="HAD_sf"/>
</dbReference>
<dbReference type="PRINTS" id="PR00119">
    <property type="entry name" value="CATATPASE"/>
</dbReference>
<evidence type="ECO:0000313" key="16">
    <source>
        <dbReference type="Proteomes" id="UP000463470"/>
    </source>
</evidence>
<evidence type="ECO:0000256" key="4">
    <source>
        <dbReference type="ARBA" id="ARBA00022692"/>
    </source>
</evidence>
<evidence type="ECO:0000256" key="8">
    <source>
        <dbReference type="ARBA" id="ARBA00022967"/>
    </source>
</evidence>
<evidence type="ECO:0000259" key="14">
    <source>
        <dbReference type="PROSITE" id="PS50846"/>
    </source>
</evidence>
<feature type="transmembrane region" description="Helical" evidence="13">
    <location>
        <begin position="389"/>
        <end position="411"/>
    </location>
</feature>
<dbReference type="Pfam" id="PF00702">
    <property type="entry name" value="Hydrolase"/>
    <property type="match status" value="1"/>
</dbReference>
<keyword evidence="16" id="KW-1185">Reference proteome</keyword>
<feature type="transmembrane region" description="Helical" evidence="13">
    <location>
        <begin position="423"/>
        <end position="447"/>
    </location>
</feature>
<evidence type="ECO:0000313" key="15">
    <source>
        <dbReference type="EMBL" id="MZP30209.1"/>
    </source>
</evidence>
<comment type="caution">
    <text evidence="15">The sequence shown here is derived from an EMBL/GenBank/DDBJ whole genome shotgun (WGS) entry which is preliminary data.</text>
</comment>
<dbReference type="SUPFAM" id="SSF55008">
    <property type="entry name" value="HMA, heavy metal-associated domain"/>
    <property type="match status" value="1"/>
</dbReference>
<reference evidence="15 16" key="1">
    <citation type="submission" date="2020-01" db="EMBL/GenBank/DDBJ databases">
        <title>Whole-genome sequence of Heliobacterium undosum DSM 13378.</title>
        <authorList>
            <person name="Kyndt J.A."/>
            <person name="Meyer T.E."/>
        </authorList>
    </citation>
    <scope>NUCLEOTIDE SEQUENCE [LARGE SCALE GENOMIC DNA]</scope>
    <source>
        <strain evidence="15 16">DSM 13378</strain>
    </source>
</reference>